<evidence type="ECO:0000256" key="4">
    <source>
        <dbReference type="ARBA" id="ARBA00022801"/>
    </source>
</evidence>
<keyword evidence="3" id="KW-0547">Nucleotide-binding</keyword>
<proteinExistence type="predicted"/>
<dbReference type="FunFam" id="3.40.50.300:FF:000447">
    <property type="entry name" value="helicase SKI2W isoform X2"/>
    <property type="match status" value="1"/>
</dbReference>
<evidence type="ECO:0000259" key="10">
    <source>
        <dbReference type="PROSITE" id="PS51194"/>
    </source>
</evidence>
<dbReference type="InterPro" id="IPR016438">
    <property type="entry name" value="SKI2-like"/>
</dbReference>
<dbReference type="SMART" id="SM00487">
    <property type="entry name" value="DEXDc"/>
    <property type="match status" value="1"/>
</dbReference>
<dbReference type="GO" id="GO:0003724">
    <property type="term" value="F:RNA helicase activity"/>
    <property type="evidence" value="ECO:0007669"/>
    <property type="project" value="InterPro"/>
</dbReference>
<evidence type="ECO:0000256" key="7">
    <source>
        <dbReference type="ARBA" id="ARBA00022884"/>
    </source>
</evidence>
<dbReference type="Pfam" id="PF00270">
    <property type="entry name" value="DEAD"/>
    <property type="match status" value="1"/>
</dbReference>
<dbReference type="GO" id="GO:0070478">
    <property type="term" value="P:nuclear-transcribed mRNA catabolic process, 3'-5' exonucleolytic nonsense-mediated decay"/>
    <property type="evidence" value="ECO:0007669"/>
    <property type="project" value="TreeGrafter"/>
</dbReference>
<dbReference type="PIRSF" id="PIRSF005198">
    <property type="entry name" value="Antiviral_helicase_SKI2"/>
    <property type="match status" value="1"/>
</dbReference>
<protein>
    <submittedName>
        <fullName evidence="11">Uncharacterized protein</fullName>
    </submittedName>
</protein>
<organism evidence="11 12">
    <name type="scientific">Naegleria lovaniensis</name>
    <name type="common">Amoeba</name>
    <dbReference type="NCBI Taxonomy" id="51637"/>
    <lineage>
        <taxon>Eukaryota</taxon>
        <taxon>Discoba</taxon>
        <taxon>Heterolobosea</taxon>
        <taxon>Tetramitia</taxon>
        <taxon>Eutetramitia</taxon>
        <taxon>Vahlkampfiidae</taxon>
        <taxon>Naegleria</taxon>
    </lineage>
</organism>
<dbReference type="PROSITE" id="PS51194">
    <property type="entry name" value="HELICASE_CTER"/>
    <property type="match status" value="1"/>
</dbReference>
<feature type="domain" description="Helicase C-terminal" evidence="10">
    <location>
        <begin position="679"/>
        <end position="884"/>
    </location>
</feature>
<dbReference type="GO" id="GO:0005524">
    <property type="term" value="F:ATP binding"/>
    <property type="evidence" value="ECO:0007669"/>
    <property type="project" value="UniProtKB-KW"/>
</dbReference>
<evidence type="ECO:0000256" key="5">
    <source>
        <dbReference type="ARBA" id="ARBA00022806"/>
    </source>
</evidence>
<dbReference type="InterPro" id="IPR025696">
    <property type="entry name" value="Beta-barrel_MTR4"/>
</dbReference>
<evidence type="ECO:0000256" key="1">
    <source>
        <dbReference type="ARBA" id="ARBA00004496"/>
    </source>
</evidence>
<dbReference type="SMART" id="SM01142">
    <property type="entry name" value="DSHCT"/>
    <property type="match status" value="1"/>
</dbReference>
<comment type="caution">
    <text evidence="11">The sequence shown here is derived from an EMBL/GenBank/DDBJ whole genome shotgun (WGS) entry which is preliminary data.</text>
</comment>
<dbReference type="GeneID" id="68102606"/>
<feature type="region of interest" description="Disordered" evidence="8">
    <location>
        <begin position="372"/>
        <end position="396"/>
    </location>
</feature>
<name>A0AA88GHT1_NAELO</name>
<dbReference type="PANTHER" id="PTHR12131:SF1">
    <property type="entry name" value="ATP-DEPENDENT RNA HELICASE SUPV3L1, MITOCHONDRIAL-RELATED"/>
    <property type="match status" value="1"/>
</dbReference>
<evidence type="ECO:0000256" key="6">
    <source>
        <dbReference type="ARBA" id="ARBA00022840"/>
    </source>
</evidence>
<dbReference type="FunFam" id="3.40.50.300:FF:000354">
    <property type="entry name" value="ATP-dependent RNA helicase SKI2"/>
    <property type="match status" value="1"/>
</dbReference>
<keyword evidence="4" id="KW-0378">Hydrolase</keyword>
<dbReference type="InterPro" id="IPR011545">
    <property type="entry name" value="DEAD/DEAH_box_helicase_dom"/>
</dbReference>
<dbReference type="InterPro" id="IPR014001">
    <property type="entry name" value="Helicase_ATP-bd"/>
</dbReference>
<comment type="subcellular location">
    <subcellularLocation>
        <location evidence="1">Cytoplasm</location>
    </subcellularLocation>
</comment>
<dbReference type="EMBL" id="PYSW02000040">
    <property type="protein sequence ID" value="KAG2375148.1"/>
    <property type="molecule type" value="Genomic_DNA"/>
</dbReference>
<evidence type="ECO:0000256" key="3">
    <source>
        <dbReference type="ARBA" id="ARBA00022741"/>
    </source>
</evidence>
<dbReference type="GO" id="GO:0055087">
    <property type="term" value="C:Ski complex"/>
    <property type="evidence" value="ECO:0007669"/>
    <property type="project" value="TreeGrafter"/>
</dbReference>
<keyword evidence="12" id="KW-1185">Reference proteome</keyword>
<dbReference type="SUPFAM" id="SSF52540">
    <property type="entry name" value="P-loop containing nucleoside triphosphate hydrolases"/>
    <property type="match status" value="1"/>
</dbReference>
<dbReference type="Gene3D" id="1.10.3380.30">
    <property type="match status" value="2"/>
</dbReference>
<dbReference type="RefSeq" id="XP_044544322.1">
    <property type="nucleotide sequence ID" value="XM_044685665.1"/>
</dbReference>
<evidence type="ECO:0000256" key="8">
    <source>
        <dbReference type="SAM" id="MobiDB-lite"/>
    </source>
</evidence>
<dbReference type="PANTHER" id="PTHR12131">
    <property type="entry name" value="ATP-DEPENDENT RNA AND DNA HELICASE"/>
    <property type="match status" value="1"/>
</dbReference>
<evidence type="ECO:0000313" key="11">
    <source>
        <dbReference type="EMBL" id="KAG2375148.1"/>
    </source>
</evidence>
<sequence>MMKVDASSIDELLREIDQTVYEYPKHTTREIPFQIKGTGTVGDVTLFNVGFQHHPEIYFARAEKQGKEAFSSTHIPFSPNPSPSDFMKENYLTPKLENDKEDYRIFPRLFKPNELYSFAVSNPKYVIETIKDPFTGKIRECKEVYMPQVNDTSKTSTSLLRQPAASKDFVRGNSHNVPFEFGGIDREEEKGIEEALSRDEAVVHNTAASNAQEKHHANIFERSIQEELELLKVQSENNTEAIYGIESCPPGFKHGLFQAAKQTITTAKQQPKENHNADERLDIEAMAIGKNQQGLLDAYKQDISNYDLSNEGEVFMSVEQQRELRRRQEMRSKKQELVNFTDIFSSTLSEDVFGGAEESGQVQEEITQPQVAAVSQQDTESKQDGNKLITPSQQRPKDTIDDLLEADEDVLFSSFIRKQGKKQKDNEYAIMTRIDVSNFKQMVPEMAIQYPFDLDIFQKEAIYHLENNESVFVSAHTSAGKTVVAEYAIALAQKHLTRVIYTSPIKTLSNQKFREFKKTFGDVGILTGDVQINPTATCLIMTTEILRSMLYKGADLIRDVEFVIFDEVHYVNDPERGVVWEEVIIMLPKHINLILLSATIPNTYEFADWVGRTKKKPIHVIQTLKRPVPLEHHLYYNGNIYKIVDSTSKFLSAGYRSALTAQEEKEEKSKSKGGFKKTPYAKLIETLNKKSLLPAVTFVFSRKQCEEIAVSLQNTDLNEPGEKNEIHKFISQSVSRLKGTDKGLPQIIRISELLKRGVGIHHSGLLPIVKEIVEILFSKGLIKILFATETFAMGVNTPTKTVVFNTLWKFDGKDKRDLLPGEYIQMSGRAGRRGLDTVGNVIINCASEIPEEPLLQRLILGKATQLESKFKLSYNMILNLMRVEDFKIQDMIKRSFSESKTLRIVPNKELLLKSKEKLAEIEKIECINGEPAIDQFYAFARELEDVNQKITTEIMLSPKINTWTSFGRVVVVRYRLGYTLGVILRQEASTSISNRDEKYYSILGVRLNPSFEKRKQIIPIPTSTGLAEFSPILLPQSGEISTIIIAPYWDILTICNEKLNLSLAIDELMNSGGTTKETSEMRAAANQLINLWKENPPTPINAIKELKLTSLDFSEALSKRQQLITKLQENKCNICPKLAENFDKTDKQYKIKQGLDKLRFALSDENLELMPEVKKRIKVLKILKYVDADETVQLKGRVACELNSCDELLVTEMIFENFFTTMTCEEAVAVMSCLVCQSRGETEEPTLTKRLQELKDKVSNLALSLGQLQMENALDTSPTDYLSKTLNFSMMEVAYEWAMGQEFKDICALTSIPEGTIVRTISQLDQALRDVRNAARIIGDINLYQKMEESSRKIRRDIIFAASLFLFPTDQK</sequence>
<evidence type="ECO:0000256" key="2">
    <source>
        <dbReference type="ARBA" id="ARBA00022490"/>
    </source>
</evidence>
<dbReference type="GO" id="GO:0003723">
    <property type="term" value="F:RNA binding"/>
    <property type="evidence" value="ECO:0007669"/>
    <property type="project" value="UniProtKB-KW"/>
</dbReference>
<keyword evidence="2" id="KW-0963">Cytoplasm</keyword>
<dbReference type="Proteomes" id="UP000816034">
    <property type="component" value="Unassembled WGS sequence"/>
</dbReference>
<dbReference type="CDD" id="cd18795">
    <property type="entry name" value="SF2_C_Ski2"/>
    <property type="match status" value="1"/>
</dbReference>
<dbReference type="PROSITE" id="PS51192">
    <property type="entry name" value="HELICASE_ATP_BIND_1"/>
    <property type="match status" value="1"/>
</dbReference>
<keyword evidence="5" id="KW-0347">Helicase</keyword>
<dbReference type="InterPro" id="IPR050699">
    <property type="entry name" value="RNA-DNA_Helicase"/>
</dbReference>
<keyword evidence="6" id="KW-0067">ATP-binding</keyword>
<dbReference type="Pfam" id="PF08148">
    <property type="entry name" value="DSHCT"/>
    <property type="match status" value="1"/>
</dbReference>
<gene>
    <name evidence="11" type="ORF">C9374_010152</name>
</gene>
<dbReference type="GO" id="GO:0016787">
    <property type="term" value="F:hydrolase activity"/>
    <property type="evidence" value="ECO:0007669"/>
    <property type="project" value="UniProtKB-KW"/>
</dbReference>
<evidence type="ECO:0000259" key="9">
    <source>
        <dbReference type="PROSITE" id="PS51192"/>
    </source>
</evidence>
<dbReference type="InterPro" id="IPR027417">
    <property type="entry name" value="P-loop_NTPase"/>
</dbReference>
<dbReference type="InterPro" id="IPR040801">
    <property type="entry name" value="Ski2_N"/>
</dbReference>
<keyword evidence="7" id="KW-0694">RNA-binding</keyword>
<evidence type="ECO:0000313" key="12">
    <source>
        <dbReference type="Proteomes" id="UP000816034"/>
    </source>
</evidence>
<dbReference type="SMART" id="SM00490">
    <property type="entry name" value="HELICc"/>
    <property type="match status" value="1"/>
</dbReference>
<dbReference type="Pfam" id="PF17911">
    <property type="entry name" value="Ski2_N"/>
    <property type="match status" value="1"/>
</dbReference>
<feature type="domain" description="Helicase ATP-binding" evidence="9">
    <location>
        <begin position="462"/>
        <end position="618"/>
    </location>
</feature>
<reference evidence="11 12" key="1">
    <citation type="journal article" date="2018" name="BMC Genomics">
        <title>The genome of Naegleria lovaniensis, the basis for a comparative approach to unravel pathogenicity factors of the human pathogenic amoeba N. fowleri.</title>
        <authorList>
            <person name="Liechti N."/>
            <person name="Schurch N."/>
            <person name="Bruggmann R."/>
            <person name="Wittwer M."/>
        </authorList>
    </citation>
    <scope>NUCLEOTIDE SEQUENCE [LARGE SCALE GENOMIC DNA]</scope>
    <source>
        <strain evidence="11 12">ATCC 30569</strain>
    </source>
</reference>
<dbReference type="FunFam" id="1.10.3380.30:FF:000001">
    <property type="entry name" value="Ski2 ATP-dependent RNA helicase"/>
    <property type="match status" value="1"/>
</dbReference>
<dbReference type="Pfam" id="PF13234">
    <property type="entry name" value="MTR4_beta-barrel"/>
    <property type="match status" value="1"/>
</dbReference>
<dbReference type="Pfam" id="PF00271">
    <property type="entry name" value="Helicase_C"/>
    <property type="match status" value="1"/>
</dbReference>
<dbReference type="InterPro" id="IPR001650">
    <property type="entry name" value="Helicase_C-like"/>
</dbReference>
<dbReference type="Gene3D" id="3.40.50.300">
    <property type="entry name" value="P-loop containing nucleotide triphosphate hydrolases"/>
    <property type="match status" value="2"/>
</dbReference>
<accession>A0AA88GHT1</accession>
<dbReference type="InterPro" id="IPR012961">
    <property type="entry name" value="Ski2/MTR4_C"/>
</dbReference>